<evidence type="ECO:0000313" key="5">
    <source>
        <dbReference type="EMBL" id="SMG23526.1"/>
    </source>
</evidence>
<dbReference type="PANTHER" id="PTHR45339">
    <property type="entry name" value="HYBRID SIGNAL TRANSDUCTION HISTIDINE KINASE J"/>
    <property type="match status" value="1"/>
</dbReference>
<feature type="modified residue" description="4-aspartylphosphate" evidence="3">
    <location>
        <position position="55"/>
    </location>
</feature>
<evidence type="ECO:0000259" key="4">
    <source>
        <dbReference type="PROSITE" id="PS50110"/>
    </source>
</evidence>
<dbReference type="Pfam" id="PF00072">
    <property type="entry name" value="Response_reg"/>
    <property type="match status" value="1"/>
</dbReference>
<dbReference type="Gene3D" id="3.40.50.2300">
    <property type="match status" value="1"/>
</dbReference>
<feature type="domain" description="Response regulatory" evidence="4">
    <location>
        <begin position="2"/>
        <end position="128"/>
    </location>
</feature>
<dbReference type="PROSITE" id="PS50110">
    <property type="entry name" value="RESPONSE_REGULATORY"/>
    <property type="match status" value="1"/>
</dbReference>
<keyword evidence="1 3" id="KW-0597">Phosphoprotein</keyword>
<organism evidence="5 6">
    <name type="scientific">Dethiosulfovibrio salsuginis</name>
    <dbReference type="NCBI Taxonomy" id="561720"/>
    <lineage>
        <taxon>Bacteria</taxon>
        <taxon>Thermotogati</taxon>
        <taxon>Synergistota</taxon>
        <taxon>Synergistia</taxon>
        <taxon>Synergistales</taxon>
        <taxon>Dethiosulfovibrionaceae</taxon>
        <taxon>Dethiosulfovibrio</taxon>
    </lineage>
</organism>
<dbReference type="EMBL" id="FXBB01000009">
    <property type="protein sequence ID" value="SMG23526.1"/>
    <property type="molecule type" value="Genomic_DNA"/>
</dbReference>
<evidence type="ECO:0000256" key="1">
    <source>
        <dbReference type="ARBA" id="ARBA00022553"/>
    </source>
</evidence>
<keyword evidence="2" id="KW-0902">Two-component regulatory system</keyword>
<dbReference type="InterPro" id="IPR001789">
    <property type="entry name" value="Sig_transdc_resp-reg_receiver"/>
</dbReference>
<protein>
    <submittedName>
        <fullName evidence="5">Two-component system, chemotaxis family, response regulator CheY</fullName>
    </submittedName>
</protein>
<accession>A0A1X7J7B9</accession>
<gene>
    <name evidence="5" type="ORF">SAMN06275492_10941</name>
</gene>
<dbReference type="GO" id="GO:0000160">
    <property type="term" value="P:phosphorelay signal transduction system"/>
    <property type="evidence" value="ECO:0007669"/>
    <property type="project" value="UniProtKB-KW"/>
</dbReference>
<evidence type="ECO:0000256" key="2">
    <source>
        <dbReference type="ARBA" id="ARBA00023012"/>
    </source>
</evidence>
<dbReference type="RefSeq" id="WP_085544262.1">
    <property type="nucleotide sequence ID" value="NZ_FXBB01000009.1"/>
</dbReference>
<dbReference type="CDD" id="cd17546">
    <property type="entry name" value="REC_hyHK_CKI1_RcsC-like"/>
    <property type="match status" value="1"/>
</dbReference>
<dbReference type="AlphaFoldDB" id="A0A1X7J7B9"/>
<dbReference type="InterPro" id="IPR011006">
    <property type="entry name" value="CheY-like_superfamily"/>
</dbReference>
<proteinExistence type="predicted"/>
<sequence length="135" mass="15523">MKILVFEDDPVCATVLREIVRPMGDCHVAYDPCDGVELFKKALEDGVPYDCVFMDIMMPKMDGHQALNEIRKEEAKRDIWGLDSVKVVMVTALGDFDTIKKSFRGQCDGYLVKPIRKKQVFQILRELEILDDREP</sequence>
<evidence type="ECO:0000256" key="3">
    <source>
        <dbReference type="PROSITE-ProRule" id="PRU00169"/>
    </source>
</evidence>
<reference evidence="6" key="1">
    <citation type="submission" date="2017-04" db="EMBL/GenBank/DDBJ databases">
        <authorList>
            <person name="Varghese N."/>
            <person name="Submissions S."/>
        </authorList>
    </citation>
    <scope>NUCLEOTIDE SEQUENCE [LARGE SCALE GENOMIC DNA]</scope>
    <source>
        <strain evidence="6">USBA 82</strain>
    </source>
</reference>
<keyword evidence="6" id="KW-1185">Reference proteome</keyword>
<dbReference type="OrthoDB" id="9797769at2"/>
<dbReference type="SMART" id="SM00448">
    <property type="entry name" value="REC"/>
    <property type="match status" value="1"/>
</dbReference>
<dbReference type="STRING" id="561720.SAMN06275492_10941"/>
<dbReference type="PANTHER" id="PTHR45339:SF1">
    <property type="entry name" value="HYBRID SIGNAL TRANSDUCTION HISTIDINE KINASE J"/>
    <property type="match status" value="1"/>
</dbReference>
<name>A0A1X7J7B9_9BACT</name>
<evidence type="ECO:0000313" key="6">
    <source>
        <dbReference type="Proteomes" id="UP000193355"/>
    </source>
</evidence>
<dbReference type="Proteomes" id="UP000193355">
    <property type="component" value="Unassembled WGS sequence"/>
</dbReference>
<dbReference type="SUPFAM" id="SSF52172">
    <property type="entry name" value="CheY-like"/>
    <property type="match status" value="1"/>
</dbReference>